<evidence type="ECO:0000313" key="2">
    <source>
        <dbReference type="EMBL" id="TQM68776.1"/>
    </source>
</evidence>
<dbReference type="Gene3D" id="1.10.520.40">
    <property type="entry name" value="CRISPR-associated protein Cse2"/>
    <property type="match status" value="1"/>
</dbReference>
<protein>
    <submittedName>
        <fullName evidence="2">CRISPR system Cascade subunit CasB</fullName>
    </submittedName>
</protein>
<dbReference type="AlphaFoldDB" id="A0A543IDY7"/>
<name>A0A543IDY7_9ACTN</name>
<dbReference type="EMBL" id="VFPO01000001">
    <property type="protein sequence ID" value="TQM68776.1"/>
    <property type="molecule type" value="Genomic_DNA"/>
</dbReference>
<proteinExistence type="predicted"/>
<sequence length="220" mass="24765">MTATLPDERQYTSRLVGQVVGEFVRELQDGYLRDTSTAVGRLAQLRRGAGKLPHEVPELWGLTGAERLYQDQTLTEAQAARAETASFLAVTLYALHQQSRPNQGMHSPGIELGAAVRRLMPPDKIDEPIRRRFIRVGTAGSPDVLAYRLREIISLLRRDSIPLDYALLAERLYRAQTPEGLAQVRRQWGRSFHAYRPPREQDASQPSQSEATRPGRTPAR</sequence>
<dbReference type="CDD" id="cd09731">
    <property type="entry name" value="Cse2_I-E"/>
    <property type="match status" value="1"/>
</dbReference>
<dbReference type="InterPro" id="IPR038287">
    <property type="entry name" value="Cse2_sf"/>
</dbReference>
<dbReference type="Pfam" id="PF09485">
    <property type="entry name" value="CRISPR_Cse2"/>
    <property type="match status" value="1"/>
</dbReference>
<evidence type="ECO:0000313" key="3">
    <source>
        <dbReference type="Proteomes" id="UP000316706"/>
    </source>
</evidence>
<comment type="caution">
    <text evidence="2">The sequence shown here is derived from an EMBL/GenBank/DDBJ whole genome shotgun (WGS) entry which is preliminary data.</text>
</comment>
<dbReference type="Proteomes" id="UP000316706">
    <property type="component" value="Unassembled WGS sequence"/>
</dbReference>
<dbReference type="OrthoDB" id="4808431at2"/>
<dbReference type="RefSeq" id="WP_141968468.1">
    <property type="nucleotide sequence ID" value="NZ_VFPO01000001.1"/>
</dbReference>
<keyword evidence="3" id="KW-1185">Reference proteome</keyword>
<organism evidence="2 3">
    <name type="scientific">Actinomadura hallensis</name>
    <dbReference type="NCBI Taxonomy" id="337895"/>
    <lineage>
        <taxon>Bacteria</taxon>
        <taxon>Bacillati</taxon>
        <taxon>Actinomycetota</taxon>
        <taxon>Actinomycetes</taxon>
        <taxon>Streptosporangiales</taxon>
        <taxon>Thermomonosporaceae</taxon>
        <taxon>Actinomadura</taxon>
    </lineage>
</organism>
<gene>
    <name evidence="2" type="ORF">FHX41_2443</name>
</gene>
<dbReference type="NCBIfam" id="TIGR02548">
    <property type="entry name" value="casB_cse2"/>
    <property type="match status" value="1"/>
</dbReference>
<feature type="region of interest" description="Disordered" evidence="1">
    <location>
        <begin position="193"/>
        <end position="220"/>
    </location>
</feature>
<accession>A0A543IDY7</accession>
<dbReference type="InterPro" id="IPR013382">
    <property type="entry name" value="CRISPR-assoc_prot_Cse2"/>
</dbReference>
<reference evidence="2 3" key="1">
    <citation type="submission" date="2019-06" db="EMBL/GenBank/DDBJ databases">
        <title>Sequencing the genomes of 1000 actinobacteria strains.</title>
        <authorList>
            <person name="Klenk H.-P."/>
        </authorList>
    </citation>
    <scope>NUCLEOTIDE SEQUENCE [LARGE SCALE GENOMIC DNA]</scope>
    <source>
        <strain evidence="2 3">DSM 45043</strain>
    </source>
</reference>
<evidence type="ECO:0000256" key="1">
    <source>
        <dbReference type="SAM" id="MobiDB-lite"/>
    </source>
</evidence>